<sequence>MTYRIGPWGHVLYIVEARPVGLTTNNGAWNQSRVRVPGSCSSCSREATFLARICMYLGHGKASFFADRAFKVKPGVNNVFSGQEFG</sequence>
<proteinExistence type="predicted"/>
<reference evidence="1 2" key="1">
    <citation type="journal article" date="2024" name="G3 (Bethesda)">
        <title>Genome assembly of Hibiscus sabdariffa L. provides insights into metabolisms of medicinal natural products.</title>
        <authorList>
            <person name="Kim T."/>
        </authorList>
    </citation>
    <scope>NUCLEOTIDE SEQUENCE [LARGE SCALE GENOMIC DNA]</scope>
    <source>
        <strain evidence="1">TK-2024</strain>
        <tissue evidence="1">Old leaves</tissue>
    </source>
</reference>
<dbReference type="Proteomes" id="UP001472677">
    <property type="component" value="Unassembled WGS sequence"/>
</dbReference>
<accession>A0ABR2EZH2</accession>
<evidence type="ECO:0000313" key="1">
    <source>
        <dbReference type="EMBL" id="KAK8568100.1"/>
    </source>
</evidence>
<evidence type="ECO:0000313" key="2">
    <source>
        <dbReference type="Proteomes" id="UP001472677"/>
    </source>
</evidence>
<gene>
    <name evidence="1" type="ORF">V6N12_006664</name>
</gene>
<name>A0ABR2EZH2_9ROSI</name>
<comment type="caution">
    <text evidence="1">The sequence shown here is derived from an EMBL/GenBank/DDBJ whole genome shotgun (WGS) entry which is preliminary data.</text>
</comment>
<organism evidence="1 2">
    <name type="scientific">Hibiscus sabdariffa</name>
    <name type="common">roselle</name>
    <dbReference type="NCBI Taxonomy" id="183260"/>
    <lineage>
        <taxon>Eukaryota</taxon>
        <taxon>Viridiplantae</taxon>
        <taxon>Streptophyta</taxon>
        <taxon>Embryophyta</taxon>
        <taxon>Tracheophyta</taxon>
        <taxon>Spermatophyta</taxon>
        <taxon>Magnoliopsida</taxon>
        <taxon>eudicotyledons</taxon>
        <taxon>Gunneridae</taxon>
        <taxon>Pentapetalae</taxon>
        <taxon>rosids</taxon>
        <taxon>malvids</taxon>
        <taxon>Malvales</taxon>
        <taxon>Malvaceae</taxon>
        <taxon>Malvoideae</taxon>
        <taxon>Hibiscus</taxon>
    </lineage>
</organism>
<protein>
    <submittedName>
        <fullName evidence="1">Uncharacterized protein</fullName>
    </submittedName>
</protein>
<keyword evidence="2" id="KW-1185">Reference proteome</keyword>
<dbReference type="EMBL" id="JBBPBM010000009">
    <property type="protein sequence ID" value="KAK8568100.1"/>
    <property type="molecule type" value="Genomic_DNA"/>
</dbReference>